<dbReference type="PATRIC" id="fig|1359194.3.peg.730"/>
<dbReference type="Pfam" id="PF17422">
    <property type="entry name" value="DUF5410"/>
    <property type="match status" value="1"/>
</dbReference>
<feature type="compositionally biased region" description="Basic and acidic residues" evidence="1">
    <location>
        <begin position="101"/>
        <end position="110"/>
    </location>
</feature>
<feature type="region of interest" description="Disordered" evidence="1">
    <location>
        <begin position="230"/>
        <end position="262"/>
    </location>
</feature>
<sequence length="305" mass="34269">MKAEFDKEGNFIPPKLSSAIEDHYATLADKGGFYDKRSGLSSDPKETRIAKSVGFMLDAPLARNTEHYKNLPPQEQYGLEDKLRDIRVNRLNDKTPAPPQHKTDKEMGINETKLTDKEAQEKISKIGKPFSKLLTNNIVDATLKNLESENFKLDEEHKTKITAALSESLEKISFSELSTNKTEIINNLTKDLKEKQTMVSKAAHALPGKSSYHISTENVKKIANNIGKKYQENKPPESAIIKSTPPVTSKNEEQSNSKKKSFIKEKVSHMKDTFGKAVIATKNINQLRTTLSKSVKVNKDQDRGR</sequence>
<dbReference type="Proteomes" id="UP000033689">
    <property type="component" value="Unassembled WGS sequence"/>
</dbReference>
<proteinExistence type="predicted"/>
<dbReference type="STRING" id="33990.A3306_06605"/>
<evidence type="ECO:0000256" key="1">
    <source>
        <dbReference type="SAM" id="MobiDB-lite"/>
    </source>
</evidence>
<accession>A0A0F3QIY8</accession>
<evidence type="ECO:0000313" key="2">
    <source>
        <dbReference type="EMBL" id="KJV92101.1"/>
    </source>
</evidence>
<feature type="region of interest" description="Disordered" evidence="1">
    <location>
        <begin position="91"/>
        <end position="110"/>
    </location>
</feature>
<organism evidence="2 3">
    <name type="scientific">Rickettsia bellii str. RML Mogi</name>
    <dbReference type="NCBI Taxonomy" id="1359194"/>
    <lineage>
        <taxon>Bacteria</taxon>
        <taxon>Pseudomonadati</taxon>
        <taxon>Pseudomonadota</taxon>
        <taxon>Alphaproteobacteria</taxon>
        <taxon>Rickettsiales</taxon>
        <taxon>Rickettsiaceae</taxon>
        <taxon>Rickettsieae</taxon>
        <taxon>Rickettsia</taxon>
        <taxon>belli group</taxon>
    </lineage>
</organism>
<dbReference type="EMBL" id="LAOJ01000001">
    <property type="protein sequence ID" value="KJV92101.1"/>
    <property type="molecule type" value="Genomic_DNA"/>
</dbReference>
<gene>
    <name evidence="2" type="ORF">RBEMOGI_0720</name>
</gene>
<reference evidence="2 3" key="1">
    <citation type="submission" date="2015-02" db="EMBL/GenBank/DDBJ databases">
        <title>Genome Sequencing of Rickettsiales.</title>
        <authorList>
            <person name="Daugherty S.C."/>
            <person name="Su Q."/>
            <person name="Abolude K."/>
            <person name="Beier-Sexton M."/>
            <person name="Carlyon J.A."/>
            <person name="Carter R."/>
            <person name="Day N.P."/>
            <person name="Dumler S.J."/>
            <person name="Dyachenko V."/>
            <person name="Godinez A."/>
            <person name="Kurtti T.J."/>
            <person name="Lichay M."/>
            <person name="Mullins K.E."/>
            <person name="Ott S."/>
            <person name="Pappas-Brown V."/>
            <person name="Paris D.H."/>
            <person name="Patel P."/>
            <person name="Richards A.L."/>
            <person name="Sadzewicz L."/>
            <person name="Sears K."/>
            <person name="Seidman D."/>
            <person name="Sengamalay N."/>
            <person name="Stenos J."/>
            <person name="Tallon L.J."/>
            <person name="Vincent G."/>
            <person name="Fraser C.M."/>
            <person name="Munderloh U."/>
            <person name="Dunning-Hotopp J.C."/>
        </authorList>
    </citation>
    <scope>NUCLEOTIDE SEQUENCE [LARGE SCALE GENOMIC DNA]</scope>
    <source>
        <strain evidence="2 3">RML Mogi</strain>
    </source>
</reference>
<dbReference type="InterPro" id="IPR020168">
    <property type="entry name" value="Uncharacterised_RP363/RP364"/>
</dbReference>
<dbReference type="AlphaFoldDB" id="A0A0F3QIY8"/>
<evidence type="ECO:0000313" key="3">
    <source>
        <dbReference type="Proteomes" id="UP000033689"/>
    </source>
</evidence>
<comment type="caution">
    <text evidence="2">The sequence shown here is derived from an EMBL/GenBank/DDBJ whole genome shotgun (WGS) entry which is preliminary data.</text>
</comment>
<feature type="compositionally biased region" description="Basic and acidic residues" evidence="1">
    <location>
        <begin position="250"/>
        <end position="262"/>
    </location>
</feature>
<protein>
    <submittedName>
        <fullName evidence="2">Uncharacterized protein</fullName>
    </submittedName>
</protein>
<name>A0A0F3QIY8_RICBE</name>